<sequence>MSRDDHSPITLEEDDPNDFHLYMHWLYTTTLPTKTEPKAARAELGRLIRAYIFGDKLLDNSYKNGVIVAAIETMHECSPNADHVPLVYKATAPDAPL</sequence>
<proteinExistence type="predicted"/>
<reference evidence="1" key="1">
    <citation type="journal article" date="2020" name="Stud. Mycol.">
        <title>101 Dothideomycetes genomes: a test case for predicting lifestyles and emergence of pathogens.</title>
        <authorList>
            <person name="Haridas S."/>
            <person name="Albert R."/>
            <person name="Binder M."/>
            <person name="Bloem J."/>
            <person name="Labutti K."/>
            <person name="Salamov A."/>
            <person name="Andreopoulos B."/>
            <person name="Baker S."/>
            <person name="Barry K."/>
            <person name="Bills G."/>
            <person name="Bluhm B."/>
            <person name="Cannon C."/>
            <person name="Castanera R."/>
            <person name="Culley D."/>
            <person name="Daum C."/>
            <person name="Ezra D."/>
            <person name="Gonzalez J."/>
            <person name="Henrissat B."/>
            <person name="Kuo A."/>
            <person name="Liang C."/>
            <person name="Lipzen A."/>
            <person name="Lutzoni F."/>
            <person name="Magnuson J."/>
            <person name="Mondo S."/>
            <person name="Nolan M."/>
            <person name="Ohm R."/>
            <person name="Pangilinan J."/>
            <person name="Park H.-J."/>
            <person name="Ramirez L."/>
            <person name="Alfaro M."/>
            <person name="Sun H."/>
            <person name="Tritt A."/>
            <person name="Yoshinaga Y."/>
            <person name="Zwiers L.-H."/>
            <person name="Turgeon B."/>
            <person name="Goodwin S."/>
            <person name="Spatafora J."/>
            <person name="Crous P."/>
            <person name="Grigoriev I."/>
        </authorList>
    </citation>
    <scope>NUCLEOTIDE SEQUENCE</scope>
    <source>
        <strain evidence="1">CBS 122367</strain>
    </source>
</reference>
<keyword evidence="2" id="KW-1185">Reference proteome</keyword>
<dbReference type="OrthoDB" id="1022638at2759"/>
<evidence type="ECO:0000313" key="2">
    <source>
        <dbReference type="Proteomes" id="UP000799291"/>
    </source>
</evidence>
<dbReference type="EMBL" id="MU005578">
    <property type="protein sequence ID" value="KAF2685658.1"/>
    <property type="molecule type" value="Genomic_DNA"/>
</dbReference>
<name>A0A6G1J5G5_9PLEO</name>
<dbReference type="Proteomes" id="UP000799291">
    <property type="component" value="Unassembled WGS sequence"/>
</dbReference>
<accession>A0A6G1J5G5</accession>
<protein>
    <recommendedName>
        <fullName evidence="3">BTB domain-containing protein</fullName>
    </recommendedName>
</protein>
<evidence type="ECO:0008006" key="3">
    <source>
        <dbReference type="Google" id="ProtNLM"/>
    </source>
</evidence>
<gene>
    <name evidence="1" type="ORF">K458DRAFT_416878</name>
</gene>
<dbReference type="AlphaFoldDB" id="A0A6G1J5G5"/>
<evidence type="ECO:0000313" key="1">
    <source>
        <dbReference type="EMBL" id="KAF2685658.1"/>
    </source>
</evidence>
<organism evidence="1 2">
    <name type="scientific">Lentithecium fluviatile CBS 122367</name>
    <dbReference type="NCBI Taxonomy" id="1168545"/>
    <lineage>
        <taxon>Eukaryota</taxon>
        <taxon>Fungi</taxon>
        <taxon>Dikarya</taxon>
        <taxon>Ascomycota</taxon>
        <taxon>Pezizomycotina</taxon>
        <taxon>Dothideomycetes</taxon>
        <taxon>Pleosporomycetidae</taxon>
        <taxon>Pleosporales</taxon>
        <taxon>Massarineae</taxon>
        <taxon>Lentitheciaceae</taxon>
        <taxon>Lentithecium</taxon>
    </lineage>
</organism>